<gene>
    <name evidence="1" type="ORF">CSCA_3011</name>
</gene>
<dbReference type="STRING" id="1548.CSCA_3011"/>
<evidence type="ECO:0000313" key="2">
    <source>
        <dbReference type="Proteomes" id="UP000033115"/>
    </source>
</evidence>
<dbReference type="HOGENOM" id="CLU_2033960_0_0_9"/>
<dbReference type="AlphaFoldDB" id="A0A0E3GRD6"/>
<protein>
    <submittedName>
        <fullName evidence="1">Uncharacterized protein</fullName>
    </submittedName>
</protein>
<dbReference type="KEGG" id="csq:CSCA_3011"/>
<dbReference type="RefSeq" id="WP_029160927.1">
    <property type="nucleotide sequence ID" value="NZ_CP009933.1"/>
</dbReference>
<sequence>MSEIKRSRYSKQILKALTSKGLMKDIVILRKEKNKYKEDSDEITVTTIKGFYHKGTSVTFNLVESANITTTSQEKLLVIFDEESLKIKNSDYFYLEQREYVDDNTTLKKEKFTIVDKGDAEGIIFDMNLERR</sequence>
<reference evidence="1 2" key="1">
    <citation type="journal article" date="2015" name="J. Biotechnol.">
        <title>Complete genome sequence of a malodorant-producing acetogen, Clostridium scatologenes ATCC 25775(T).</title>
        <authorList>
            <person name="Zhu Z."/>
            <person name="Guo T."/>
            <person name="Zheng H."/>
            <person name="Song T."/>
            <person name="Ouyang P."/>
            <person name="Xie J."/>
        </authorList>
    </citation>
    <scope>NUCLEOTIDE SEQUENCE [LARGE SCALE GENOMIC DNA]</scope>
    <source>
        <strain evidence="1 2">ATCC 25775</strain>
    </source>
</reference>
<keyword evidence="2" id="KW-1185">Reference proteome</keyword>
<organism evidence="1 2">
    <name type="scientific">Clostridium scatologenes</name>
    <dbReference type="NCBI Taxonomy" id="1548"/>
    <lineage>
        <taxon>Bacteria</taxon>
        <taxon>Bacillati</taxon>
        <taxon>Bacillota</taxon>
        <taxon>Clostridia</taxon>
        <taxon>Eubacteriales</taxon>
        <taxon>Clostridiaceae</taxon>
        <taxon>Clostridium</taxon>
    </lineage>
</organism>
<evidence type="ECO:0000313" key="1">
    <source>
        <dbReference type="EMBL" id="AKA70136.1"/>
    </source>
</evidence>
<proteinExistence type="predicted"/>
<accession>A0A0E3GRD6</accession>
<dbReference type="EMBL" id="CP009933">
    <property type="protein sequence ID" value="AKA70136.1"/>
    <property type="molecule type" value="Genomic_DNA"/>
</dbReference>
<name>A0A0E3GRD6_CLOSL</name>
<dbReference type="Proteomes" id="UP000033115">
    <property type="component" value="Chromosome"/>
</dbReference>